<keyword evidence="8" id="KW-0732">Signal</keyword>
<name>A0A6G0IF31_LARCR</name>
<protein>
    <submittedName>
        <fullName evidence="10">Kinesin-like protein KIF26A</fullName>
    </submittedName>
</protein>
<reference evidence="10 11" key="1">
    <citation type="submission" date="2019-07" db="EMBL/GenBank/DDBJ databases">
        <title>Chromosome genome assembly for large yellow croaker.</title>
        <authorList>
            <person name="Xiao S."/>
        </authorList>
    </citation>
    <scope>NUCLEOTIDE SEQUENCE [LARGE SCALE GENOMIC DNA]</scope>
    <source>
        <strain evidence="10">JMULYC20181020</strain>
        <tissue evidence="10">Muscle</tissue>
    </source>
</reference>
<feature type="compositionally biased region" description="Polar residues" evidence="7">
    <location>
        <begin position="1002"/>
        <end position="1012"/>
    </location>
</feature>
<feature type="compositionally biased region" description="Basic residues" evidence="7">
    <location>
        <begin position="1126"/>
        <end position="1143"/>
    </location>
</feature>
<keyword evidence="2" id="KW-0547">Nucleotide-binding</keyword>
<dbReference type="GO" id="GO:0005524">
    <property type="term" value="F:ATP binding"/>
    <property type="evidence" value="ECO:0007669"/>
    <property type="project" value="UniProtKB-KW"/>
</dbReference>
<feature type="compositionally biased region" description="Low complexity" evidence="7">
    <location>
        <begin position="579"/>
        <end position="590"/>
    </location>
</feature>
<accession>A0A6G0IF31</accession>
<sequence>MCEELTSERECLRCAHLVLLLSLAQCQVDGAGLHLIDLGSCEKVLSKSRDGGGGLCLSLNALGNVIMALANGAKHVPYRDSKLTMLLRESLGNINCRTTMIAHISDSPANYADSLTTIQLASRIHRMRKKKSKYASSSSGGESSCEEGRIRRPPHLRPFHPRTVALDPDLPSMLSDPDYSSSSEQSCDTVIYVGPGGTAISDRELSDNEGPPAFVPIIPSLNRKKPAKEGPLDRDQFFKCNTFAELQERLECIDGSEEPTAFVGEGKRSQGSPKAEKSKESQGSVSPKTVANVSFTQESISPKQSPKSVATPLSCSPNTKSKLDSAKTQCIPATPSDSVQNVCRTSADELHVEVCQVRSTLRERCLDRDILRATVTLQQPVELNGEDELVFTVVEELSIGSIVDKGRPSSIISFNSDCSLQALASGSRPVSIISSINDEFDAYTSAVGGSEVNIAVVTPVQEGAMECVDSRGSSISSWLSEVSVCTLESEGAHSTDVFLPQAKQMGPEATFYFDSLDMFHCVSSPRDAKNSLNDSGFSFSELDSDSGASSKLSLTKCPPSPESAKGSLRFTSKITKAHSLSSSQLPQGPSIVHSSLPRKIKPTSSISHSSSSSSSSSREPPRQEAKQEDPWQRSDNHSEPQFSDSSSTSKFLRNPPSGIPSSKTSNNSNSVPRPPKVQGSTSSQRVVDGCEKSASKNPPSKMPQLRRGATTLGTVPVIHSSTDYKGAQDIIASTTSLKFSSLGKNNKANSQKASNLPKPGCTSPPPPPVRKSSLDHKTKTLLPQSALKSAYGEAGRASGARAAVSEDELEVRQRVDSTSLKTSSLNTAKVTSSLKARGPRGEAGQHYGSQMSLERCESLSLSGSRAALSRENSGASLGSNSGKSSKSIPRFGIPNSSSSPIATCPSSPSGGTLNKPGQVKASANPRALGAVNGSKARSLSANNSKGLSSSTKSLATPVTRNTNANLPPSGRTSAPRTTAATSSKPGRGTIMGTKQAMRAANSRVSELATGNISGKHMRGSGDSDSGNDSGVNVSDDKSPIAMLPSPYSKITAPRRPQRYSSGHGSDNSSVLSGELPPAMGRTALFYHSGGSSGYESMIRDSEATGSASSAHDSMSESGMSSSGRTRSSKYPKKRANGFQRRRLIPAPLPDTSSLGKKASTAGQWVDLPPMSGPLKEPFEIKVYEIDDVERLQRRRQEETTEQPFQDVDKGLQYFNSKLKMLERRQQQVRELRAKHEVLLEELEDTKVRLMMDPSKWIGEFEVDPNLDKESPEYLEALAQATEELEFCVNLCKSRVMMVTCFDISMPTPGAQEGLREIEV</sequence>
<feature type="chain" id="PRO_5026271771" evidence="8">
    <location>
        <begin position="27"/>
        <end position="1319"/>
    </location>
</feature>
<feature type="signal peptide" evidence="8">
    <location>
        <begin position="1"/>
        <end position="26"/>
    </location>
</feature>
<dbReference type="SUPFAM" id="SSF52540">
    <property type="entry name" value="P-loop containing nucleoside triphosphate hydrolases"/>
    <property type="match status" value="1"/>
</dbReference>
<feature type="region of interest" description="Disordered" evidence="7">
    <location>
        <begin position="543"/>
        <end position="713"/>
    </location>
</feature>
<feature type="region of interest" description="Disordered" evidence="7">
    <location>
        <begin position="129"/>
        <end position="184"/>
    </location>
</feature>
<dbReference type="GO" id="GO:0003777">
    <property type="term" value="F:microtubule motor activity"/>
    <property type="evidence" value="ECO:0007669"/>
    <property type="project" value="InterPro"/>
</dbReference>
<feature type="coiled-coil region" evidence="6">
    <location>
        <begin position="1221"/>
        <end position="1248"/>
    </location>
</feature>
<comment type="caution">
    <text evidence="10">The sequence shown here is derived from an EMBL/GenBank/DDBJ whole genome shotgun (WGS) entry which is preliminary data.</text>
</comment>
<keyword evidence="4" id="KW-0963">Cytoplasm</keyword>
<evidence type="ECO:0000313" key="11">
    <source>
        <dbReference type="Proteomes" id="UP000424527"/>
    </source>
</evidence>
<evidence type="ECO:0000256" key="3">
    <source>
        <dbReference type="ARBA" id="ARBA00022840"/>
    </source>
</evidence>
<feature type="compositionally biased region" description="Polar residues" evidence="7">
    <location>
        <begin position="659"/>
        <end position="671"/>
    </location>
</feature>
<dbReference type="InterPro" id="IPR027417">
    <property type="entry name" value="P-loop_NTPase"/>
</dbReference>
<proteinExistence type="inferred from homology"/>
<keyword evidence="11" id="KW-1185">Reference proteome</keyword>
<feature type="region of interest" description="Disordered" evidence="7">
    <location>
        <begin position="1094"/>
        <end position="1170"/>
    </location>
</feature>
<dbReference type="Gene3D" id="3.40.850.10">
    <property type="entry name" value="Kinesin motor domain"/>
    <property type="match status" value="1"/>
</dbReference>
<dbReference type="InterPro" id="IPR036961">
    <property type="entry name" value="Kinesin_motor_dom_sf"/>
</dbReference>
<dbReference type="PRINTS" id="PR00380">
    <property type="entry name" value="KINESINHEAVY"/>
</dbReference>
<feature type="compositionally biased region" description="Polar residues" evidence="7">
    <location>
        <begin position="281"/>
        <end position="320"/>
    </location>
</feature>
<dbReference type="Proteomes" id="UP000424527">
    <property type="component" value="Unassembled WGS sequence"/>
</dbReference>
<feature type="compositionally biased region" description="Low complexity" evidence="7">
    <location>
        <begin position="896"/>
        <end position="909"/>
    </location>
</feature>
<feature type="compositionally biased region" description="Polar residues" evidence="7">
    <location>
        <begin position="639"/>
        <end position="651"/>
    </location>
</feature>
<dbReference type="Pfam" id="PF00225">
    <property type="entry name" value="Kinesin"/>
    <property type="match status" value="1"/>
</dbReference>
<evidence type="ECO:0000256" key="4">
    <source>
        <dbReference type="ARBA" id="ARBA00023212"/>
    </source>
</evidence>
<keyword evidence="3" id="KW-0067">ATP-binding</keyword>
<feature type="region of interest" description="Disordered" evidence="7">
    <location>
        <begin position="198"/>
        <end position="233"/>
    </location>
</feature>
<dbReference type="PROSITE" id="PS50067">
    <property type="entry name" value="KINESIN_MOTOR_2"/>
    <property type="match status" value="1"/>
</dbReference>
<evidence type="ECO:0000259" key="9">
    <source>
        <dbReference type="PROSITE" id="PS50067"/>
    </source>
</evidence>
<evidence type="ECO:0000256" key="7">
    <source>
        <dbReference type="SAM" id="MobiDB-lite"/>
    </source>
</evidence>
<gene>
    <name evidence="10" type="ORF">D5F01_LYC11592</name>
</gene>
<feature type="compositionally biased region" description="Low complexity" evidence="7">
    <location>
        <begin position="969"/>
        <end position="983"/>
    </location>
</feature>
<feature type="compositionally biased region" description="Low complexity" evidence="7">
    <location>
        <begin position="1020"/>
        <end position="1033"/>
    </location>
</feature>
<keyword evidence="4" id="KW-0206">Cytoskeleton</keyword>
<dbReference type="GO" id="GO:0007018">
    <property type="term" value="P:microtubule-based movement"/>
    <property type="evidence" value="ECO:0007669"/>
    <property type="project" value="InterPro"/>
</dbReference>
<keyword evidence="6" id="KW-0175">Coiled coil</keyword>
<evidence type="ECO:0000256" key="2">
    <source>
        <dbReference type="ARBA" id="ARBA00022741"/>
    </source>
</evidence>
<dbReference type="EMBL" id="REGW02000011">
    <property type="protein sequence ID" value="KAE8289881.1"/>
    <property type="molecule type" value="Genomic_DNA"/>
</dbReference>
<feature type="compositionally biased region" description="Polar residues" evidence="7">
    <location>
        <begin position="1058"/>
        <end position="1071"/>
    </location>
</feature>
<dbReference type="PANTHER" id="PTHR21608">
    <property type="entry name" value="KINESIN-LIKE PROTEIN CG14535"/>
    <property type="match status" value="1"/>
</dbReference>
<feature type="compositionally biased region" description="Low complexity" evidence="7">
    <location>
        <begin position="166"/>
        <end position="183"/>
    </location>
</feature>
<dbReference type="GO" id="GO:0008017">
    <property type="term" value="F:microtubule binding"/>
    <property type="evidence" value="ECO:0007669"/>
    <property type="project" value="InterPro"/>
</dbReference>
<dbReference type="GO" id="GO:0005856">
    <property type="term" value="C:cytoskeleton"/>
    <property type="evidence" value="ECO:0007669"/>
    <property type="project" value="UniProtKB-SubCell"/>
</dbReference>
<dbReference type="InterPro" id="IPR001752">
    <property type="entry name" value="Kinesin_motor_dom"/>
</dbReference>
<feature type="compositionally biased region" description="Low complexity" evidence="7">
    <location>
        <begin position="864"/>
        <end position="887"/>
    </location>
</feature>
<comment type="caution">
    <text evidence="5">Lacks conserved residue(s) required for the propagation of feature annotation.</text>
</comment>
<feature type="compositionally biased region" description="Low complexity" evidence="7">
    <location>
        <begin position="1106"/>
        <end position="1125"/>
    </location>
</feature>
<dbReference type="InterPro" id="IPR027640">
    <property type="entry name" value="Kinesin-like_fam"/>
</dbReference>
<evidence type="ECO:0000256" key="1">
    <source>
        <dbReference type="ARBA" id="ARBA00004245"/>
    </source>
</evidence>
<evidence type="ECO:0000256" key="8">
    <source>
        <dbReference type="SAM" id="SignalP"/>
    </source>
</evidence>
<dbReference type="PANTHER" id="PTHR21608:SF6">
    <property type="entry name" value="KINESIN-LIKE PROTEIN KIF26A"/>
    <property type="match status" value="1"/>
</dbReference>
<evidence type="ECO:0000313" key="10">
    <source>
        <dbReference type="EMBL" id="KAE8289881.1"/>
    </source>
</evidence>
<feature type="region of interest" description="Disordered" evidence="7">
    <location>
        <begin position="739"/>
        <end position="776"/>
    </location>
</feature>
<organism evidence="10 11">
    <name type="scientific">Larimichthys crocea</name>
    <name type="common">Large yellow croaker</name>
    <name type="synonym">Pseudosciaena crocea</name>
    <dbReference type="NCBI Taxonomy" id="215358"/>
    <lineage>
        <taxon>Eukaryota</taxon>
        <taxon>Metazoa</taxon>
        <taxon>Chordata</taxon>
        <taxon>Craniata</taxon>
        <taxon>Vertebrata</taxon>
        <taxon>Euteleostomi</taxon>
        <taxon>Actinopterygii</taxon>
        <taxon>Neopterygii</taxon>
        <taxon>Teleostei</taxon>
        <taxon>Neoteleostei</taxon>
        <taxon>Acanthomorphata</taxon>
        <taxon>Eupercaria</taxon>
        <taxon>Sciaenidae</taxon>
        <taxon>Larimichthys</taxon>
    </lineage>
</organism>
<comment type="similarity">
    <text evidence="5">Belongs to the TRAFAC class myosin-kinesin ATPase superfamily. Kinesin family.</text>
</comment>
<feature type="region of interest" description="Disordered" evidence="7">
    <location>
        <begin position="257"/>
        <end position="327"/>
    </location>
</feature>
<feature type="compositionally biased region" description="Polar residues" evidence="7">
    <location>
        <begin position="935"/>
        <end position="966"/>
    </location>
</feature>
<feature type="compositionally biased region" description="Basic residues" evidence="7">
    <location>
        <begin position="151"/>
        <end position="160"/>
    </location>
</feature>
<evidence type="ECO:0000256" key="6">
    <source>
        <dbReference type="SAM" id="Coils"/>
    </source>
</evidence>
<feature type="domain" description="Kinesin motor" evidence="9">
    <location>
        <begin position="1"/>
        <end position="127"/>
    </location>
</feature>
<feature type="region of interest" description="Disordered" evidence="7">
    <location>
        <begin position="864"/>
        <end position="1075"/>
    </location>
</feature>
<feature type="compositionally biased region" description="Low complexity" evidence="7">
    <location>
        <begin position="744"/>
        <end position="761"/>
    </location>
</feature>
<feature type="compositionally biased region" description="Low complexity" evidence="7">
    <location>
        <begin position="604"/>
        <end position="617"/>
    </location>
</feature>
<dbReference type="SMART" id="SM00129">
    <property type="entry name" value="KISc"/>
    <property type="match status" value="1"/>
</dbReference>
<feature type="region of interest" description="Disordered" evidence="7">
    <location>
        <begin position="800"/>
        <end position="852"/>
    </location>
</feature>
<feature type="compositionally biased region" description="Basic and acidic residues" evidence="7">
    <location>
        <begin position="619"/>
        <end position="638"/>
    </location>
</feature>
<comment type="subcellular location">
    <subcellularLocation>
        <location evidence="1">Cytoplasm</location>
        <location evidence="1">Cytoskeleton</location>
    </subcellularLocation>
</comment>
<feature type="compositionally biased region" description="Polar residues" evidence="7">
    <location>
        <begin position="816"/>
        <end position="834"/>
    </location>
</feature>
<evidence type="ECO:0000256" key="5">
    <source>
        <dbReference type="PROSITE-ProRule" id="PRU00283"/>
    </source>
</evidence>